<feature type="non-terminal residue" evidence="1">
    <location>
        <position position="436"/>
    </location>
</feature>
<dbReference type="PANTHER" id="PTHR43881">
    <property type="entry name" value="GAMMA-GLUTAMYLTRANSPEPTIDASE (AFU_ORTHOLOGUE AFUA_4G13580)"/>
    <property type="match status" value="1"/>
</dbReference>
<dbReference type="PRINTS" id="PR01210">
    <property type="entry name" value="GGTRANSPTASE"/>
</dbReference>
<dbReference type="Pfam" id="PF01019">
    <property type="entry name" value="G_glu_transpept"/>
    <property type="match status" value="1"/>
</dbReference>
<name>A0A381VLF1_9ZZZZ</name>
<dbReference type="InterPro" id="IPR052896">
    <property type="entry name" value="GGT-like_enzyme"/>
</dbReference>
<dbReference type="InterPro" id="IPR043138">
    <property type="entry name" value="GGT_lsub"/>
</dbReference>
<dbReference type="InterPro" id="IPR029055">
    <property type="entry name" value="Ntn_hydrolases_N"/>
</dbReference>
<evidence type="ECO:0008006" key="2">
    <source>
        <dbReference type="Google" id="ProtNLM"/>
    </source>
</evidence>
<dbReference type="PANTHER" id="PTHR43881:SF1">
    <property type="entry name" value="GAMMA-GLUTAMYLTRANSPEPTIDASE (AFU_ORTHOLOGUE AFUA_4G13580)"/>
    <property type="match status" value="1"/>
</dbReference>
<organism evidence="1">
    <name type="scientific">marine metagenome</name>
    <dbReference type="NCBI Taxonomy" id="408172"/>
    <lineage>
        <taxon>unclassified sequences</taxon>
        <taxon>metagenomes</taxon>
        <taxon>ecological metagenomes</taxon>
    </lineage>
</organism>
<sequence length="436" mass="46139">MIDKNTSYILEQGDFNRPATGRPVVYGTNGVISSGHYLTSMAGMRILLDGGNAFDALVASTFAAAVIEPTASYSLGAESTFMLFCAESGDIKALSGQGTAAAMATPEYFKSKGHYAIPTGPGWDAPLSFTVPGVVAACLSVLEQFGTKTVMDVITPSIEYAEGGIPNYEYMRDRLKAGTSISQFQRFPPGGLDIFFNNGSVPEPGSLLIQSALGGILRKMVDAAAAVGDNRLKGIAAARDCFYRGEIADLIGAASNRVGGILTKSDLENYQEQYSEPVSTTYLGYTVYGQSTWTQGPVCLQALNILEQLDLQRLGHNTPHYIHTVTEALKLAFADREAFYGDPDFVPVPVDGLLSKDYAAARAKLINPLEAAPGLPEYGDPWQYSSAKGSVAPQPTFSIGGSPDLQQESGTTHISVVDQAGNMACATPSGGAFDKS</sequence>
<evidence type="ECO:0000313" key="1">
    <source>
        <dbReference type="EMBL" id="SVA41122.1"/>
    </source>
</evidence>
<dbReference type="SUPFAM" id="SSF56235">
    <property type="entry name" value="N-terminal nucleophile aminohydrolases (Ntn hydrolases)"/>
    <property type="match status" value="1"/>
</dbReference>
<dbReference type="AlphaFoldDB" id="A0A381VLF1"/>
<reference evidence="1" key="1">
    <citation type="submission" date="2018-05" db="EMBL/GenBank/DDBJ databases">
        <authorList>
            <person name="Lanie J.A."/>
            <person name="Ng W.-L."/>
            <person name="Kazmierczak K.M."/>
            <person name="Andrzejewski T.M."/>
            <person name="Davidsen T.M."/>
            <person name="Wayne K.J."/>
            <person name="Tettelin H."/>
            <person name="Glass J.I."/>
            <person name="Rusch D."/>
            <person name="Podicherti R."/>
            <person name="Tsui H.-C.T."/>
            <person name="Winkler M.E."/>
        </authorList>
    </citation>
    <scope>NUCLEOTIDE SEQUENCE</scope>
</reference>
<protein>
    <recommendedName>
        <fullName evidence="2">Gamma-glutamyltransferase</fullName>
    </recommendedName>
</protein>
<dbReference type="Gene3D" id="1.10.246.130">
    <property type="match status" value="1"/>
</dbReference>
<gene>
    <name evidence="1" type="ORF">METZ01_LOCUS93976</name>
</gene>
<proteinExistence type="predicted"/>
<dbReference type="EMBL" id="UINC01009166">
    <property type="protein sequence ID" value="SVA41122.1"/>
    <property type="molecule type" value="Genomic_DNA"/>
</dbReference>
<accession>A0A381VLF1</accession>